<sequence length="143" mass="16458">MTEHVQKCGACGEEVKGELYHLGFSDMDAVYCWDCPNVLLIKDHDFFEKNGITFPHLMPGDKGWQEYNKHMLPYYKEAEKLFPGCGCGGSFRFMAPPRCPKCNDYLAGKDKDYGGKPYYRYHKYVFVTVGSVYLENGRFCEST</sequence>
<accession>A0A0F9TCG3</accession>
<evidence type="ECO:0000313" key="1">
    <source>
        <dbReference type="EMBL" id="KKN76839.1"/>
    </source>
</evidence>
<protein>
    <submittedName>
        <fullName evidence="1">Uncharacterized protein</fullName>
    </submittedName>
</protein>
<reference evidence="1" key="1">
    <citation type="journal article" date="2015" name="Nature">
        <title>Complex archaea that bridge the gap between prokaryotes and eukaryotes.</title>
        <authorList>
            <person name="Spang A."/>
            <person name="Saw J.H."/>
            <person name="Jorgensen S.L."/>
            <person name="Zaremba-Niedzwiedzka K."/>
            <person name="Martijn J."/>
            <person name="Lind A.E."/>
            <person name="van Eijk R."/>
            <person name="Schleper C."/>
            <person name="Guy L."/>
            <person name="Ettema T.J."/>
        </authorList>
    </citation>
    <scope>NUCLEOTIDE SEQUENCE</scope>
</reference>
<organism evidence="1">
    <name type="scientific">marine sediment metagenome</name>
    <dbReference type="NCBI Taxonomy" id="412755"/>
    <lineage>
        <taxon>unclassified sequences</taxon>
        <taxon>metagenomes</taxon>
        <taxon>ecological metagenomes</taxon>
    </lineage>
</organism>
<dbReference type="AlphaFoldDB" id="A0A0F9TCG3"/>
<proteinExistence type="predicted"/>
<gene>
    <name evidence="1" type="ORF">LCGC14_0366240</name>
</gene>
<comment type="caution">
    <text evidence="1">The sequence shown here is derived from an EMBL/GenBank/DDBJ whole genome shotgun (WGS) entry which is preliminary data.</text>
</comment>
<name>A0A0F9TCG3_9ZZZZ</name>
<dbReference type="EMBL" id="LAZR01000288">
    <property type="protein sequence ID" value="KKN76839.1"/>
    <property type="molecule type" value="Genomic_DNA"/>
</dbReference>